<dbReference type="PANTHER" id="PTHR43861:SF6">
    <property type="entry name" value="METHYLTRANSFERASE TYPE 11"/>
    <property type="match status" value="1"/>
</dbReference>
<dbReference type="Gene3D" id="3.40.50.150">
    <property type="entry name" value="Vaccinia Virus protein VP39"/>
    <property type="match status" value="1"/>
</dbReference>
<dbReference type="EMBL" id="JACFYJ010000123">
    <property type="protein sequence ID" value="MEI6002626.1"/>
    <property type="molecule type" value="Genomic_DNA"/>
</dbReference>
<keyword evidence="1" id="KW-0489">Methyltransferase</keyword>
<gene>
    <name evidence="1" type="ORF">H3V53_37615</name>
</gene>
<proteinExistence type="predicted"/>
<dbReference type="Proteomes" id="UP001386437">
    <property type="component" value="Unassembled WGS sequence"/>
</dbReference>
<dbReference type="CDD" id="cd02440">
    <property type="entry name" value="AdoMet_MTases"/>
    <property type="match status" value="1"/>
</dbReference>
<name>A0ABU8J4E2_9BURK</name>
<organism evidence="1 2">
    <name type="scientific">Paraburkholderia bengalensis</name>
    <dbReference type="NCBI Taxonomy" id="2747562"/>
    <lineage>
        <taxon>Bacteria</taxon>
        <taxon>Pseudomonadati</taxon>
        <taxon>Pseudomonadota</taxon>
        <taxon>Betaproteobacteria</taxon>
        <taxon>Burkholderiales</taxon>
        <taxon>Burkholderiaceae</taxon>
        <taxon>Paraburkholderia</taxon>
    </lineage>
</organism>
<protein>
    <submittedName>
        <fullName evidence="1">Class I SAM-dependent methyltransferase</fullName>
    </submittedName>
</protein>
<accession>A0ABU8J4E2</accession>
<dbReference type="Pfam" id="PF13489">
    <property type="entry name" value="Methyltransf_23"/>
    <property type="match status" value="1"/>
</dbReference>
<evidence type="ECO:0000313" key="2">
    <source>
        <dbReference type="Proteomes" id="UP001386437"/>
    </source>
</evidence>
<dbReference type="PANTHER" id="PTHR43861">
    <property type="entry name" value="TRANS-ACONITATE 2-METHYLTRANSFERASE-RELATED"/>
    <property type="match status" value="1"/>
</dbReference>
<reference evidence="1 2" key="1">
    <citation type="journal article" date="2022" name="Arch. Microbiol.">
        <title>Paraburkholderia bengalensis sp. nov. isolated from roots of Oryza sativa, IR64.</title>
        <authorList>
            <person name="Nag P."/>
            <person name="Mondal N."/>
            <person name="Sarkar J."/>
            <person name="Das S."/>
        </authorList>
    </citation>
    <scope>NUCLEOTIDE SEQUENCE [LARGE SCALE GENOMIC DNA]</scope>
    <source>
        <strain evidence="1 2">IR64_4_BI</strain>
    </source>
</reference>
<sequence length="668" mass="73430">MKKTALIYALWSKNLPILDHYLQTRVRAVIMPGHLIDDSVRQLVANRGCELHVLPTDGSVQQLHVTQRLIAHLTSGVASIGLADDPASRQVLECIATEAATNLPTVEGWLDVLASLARDYDIEITVLNEDVMREGKTLAAWSRAHGIPVLQMAHGTGMGRDYVGETSLSDHMAVAGRRSAEYFEDLGLPADHIHVIGNLQWEILPALAQQRPQLRAELAKAYALSADDHWIVWGTTWNAHLSALDNRDAVEQMEDACRTLLALHEAGLTNVKLIFKDRPAIASLDAAREQFTRIAAANGITDHVRFATDDGRYWAAGADVTVSYESNLAIESMLADVPAINVVTDFGVVAGGAFGANDGVLEAPAAELPALIARLFTDPAFRAASLCRDKTRYHDAGTAGVAVRAAELIGRCAREIRPAAPQYVWQQYLDVESADSVEAYHAYGRSDLVALFSNNPRTAIDVGCAAGSTAALLKQRFPQCRVWGVEMNRAAAAMASQKIDRVLLGKFEDFDLESEGIAKGTLDAVLLADVLEHMYNPWDVMVKLRPYMSPQGQLVLSIPNVRNLTLLDELSKGNWTYASAGLLDITHIRFFTLAEIRKFCRETGYRITQTLNSIDRRLESLWTANQGQALTTIDTERITLKNLTRDELMEVCTIQFYLVLEKEAAAHA</sequence>
<keyword evidence="2" id="KW-1185">Reference proteome</keyword>
<dbReference type="InterPro" id="IPR029063">
    <property type="entry name" value="SAM-dependent_MTases_sf"/>
</dbReference>
<dbReference type="GO" id="GO:0032259">
    <property type="term" value="P:methylation"/>
    <property type="evidence" value="ECO:0007669"/>
    <property type="project" value="UniProtKB-KW"/>
</dbReference>
<keyword evidence="1" id="KW-0808">Transferase</keyword>
<evidence type="ECO:0000313" key="1">
    <source>
        <dbReference type="EMBL" id="MEI6002626.1"/>
    </source>
</evidence>
<dbReference type="SUPFAM" id="SSF53335">
    <property type="entry name" value="S-adenosyl-L-methionine-dependent methyltransferases"/>
    <property type="match status" value="1"/>
</dbReference>
<dbReference type="GO" id="GO:0008168">
    <property type="term" value="F:methyltransferase activity"/>
    <property type="evidence" value="ECO:0007669"/>
    <property type="project" value="UniProtKB-KW"/>
</dbReference>
<dbReference type="RefSeq" id="WP_336602236.1">
    <property type="nucleotide sequence ID" value="NZ_JACFYJ010000123.1"/>
</dbReference>
<dbReference type="SUPFAM" id="SSF53756">
    <property type="entry name" value="UDP-Glycosyltransferase/glycogen phosphorylase"/>
    <property type="match status" value="1"/>
</dbReference>
<comment type="caution">
    <text evidence="1">The sequence shown here is derived from an EMBL/GenBank/DDBJ whole genome shotgun (WGS) entry which is preliminary data.</text>
</comment>